<dbReference type="STRING" id="67767.A0A0J7MLU9"/>
<dbReference type="PANTHER" id="PTHR43134:SF1">
    <property type="entry name" value="SIGNAL RECOGNITION PARTICLE RECEPTOR SUBUNIT ALPHA"/>
    <property type="match status" value="1"/>
</dbReference>
<evidence type="ECO:0000256" key="6">
    <source>
        <dbReference type="SAM" id="MobiDB-lite"/>
    </source>
</evidence>
<keyword evidence="8" id="KW-0131">Cell cycle</keyword>
<accession>A0A0J7MLU9</accession>
<evidence type="ECO:0000259" key="7">
    <source>
        <dbReference type="PROSITE" id="PS00300"/>
    </source>
</evidence>
<name>A0A0J7MLU9_LASNI</name>
<comment type="caution">
    <text evidence="8">The sequence shown here is derived from an EMBL/GenBank/DDBJ whole genome shotgun (WGS) entry which is preliminary data.</text>
</comment>
<keyword evidence="4" id="KW-0472">Membrane</keyword>
<dbReference type="OrthoDB" id="6688196at2759"/>
<keyword evidence="8" id="KW-0132">Cell division</keyword>
<evidence type="ECO:0000256" key="1">
    <source>
        <dbReference type="ARBA" id="ARBA00008531"/>
    </source>
</evidence>
<dbReference type="SMART" id="SM00962">
    <property type="entry name" value="SRP54"/>
    <property type="match status" value="1"/>
</dbReference>
<gene>
    <name evidence="8" type="ORF">RF55_25922</name>
</gene>
<keyword evidence="3" id="KW-0342">GTP-binding</keyword>
<dbReference type="GO" id="GO:0012505">
    <property type="term" value="C:endomembrane system"/>
    <property type="evidence" value="ECO:0007669"/>
    <property type="project" value="UniProtKB-SubCell"/>
</dbReference>
<dbReference type="PaxDb" id="67767-A0A0J7MLU9"/>
<dbReference type="Gene3D" id="3.40.50.300">
    <property type="entry name" value="P-loop containing nucleotide triphosphate hydrolases"/>
    <property type="match status" value="1"/>
</dbReference>
<dbReference type="GO" id="GO:0005886">
    <property type="term" value="C:plasma membrane"/>
    <property type="evidence" value="ECO:0007669"/>
    <property type="project" value="TreeGrafter"/>
</dbReference>
<evidence type="ECO:0000313" key="8">
    <source>
        <dbReference type="EMBL" id="KMQ81575.1"/>
    </source>
</evidence>
<dbReference type="InterPro" id="IPR000897">
    <property type="entry name" value="SRP54_GTPase_dom"/>
</dbReference>
<comment type="subcellular location">
    <subcellularLocation>
        <location evidence="5">Endomembrane system</location>
        <topology evidence="5">Peripheral membrane protein</topology>
        <orientation evidence="5">Cytoplasmic side</orientation>
    </subcellularLocation>
</comment>
<dbReference type="EMBL" id="LBMM01034039">
    <property type="protein sequence ID" value="KMQ81575.1"/>
    <property type="molecule type" value="Genomic_DNA"/>
</dbReference>
<evidence type="ECO:0000256" key="2">
    <source>
        <dbReference type="ARBA" id="ARBA00022741"/>
    </source>
</evidence>
<keyword evidence="9" id="KW-1185">Reference proteome</keyword>
<dbReference type="PANTHER" id="PTHR43134">
    <property type="entry name" value="SIGNAL RECOGNITION PARTICLE RECEPTOR SUBUNIT ALPHA"/>
    <property type="match status" value="1"/>
</dbReference>
<evidence type="ECO:0000313" key="9">
    <source>
        <dbReference type="Proteomes" id="UP000036403"/>
    </source>
</evidence>
<proteinExistence type="inferred from homology"/>
<dbReference type="GO" id="GO:0003924">
    <property type="term" value="F:GTPase activity"/>
    <property type="evidence" value="ECO:0007669"/>
    <property type="project" value="TreeGrafter"/>
</dbReference>
<feature type="domain" description="SRP54-type proteins GTP-binding" evidence="7">
    <location>
        <begin position="113"/>
        <end position="126"/>
    </location>
</feature>
<feature type="non-terminal residue" evidence="8">
    <location>
        <position position="195"/>
    </location>
</feature>
<reference evidence="8 9" key="1">
    <citation type="submission" date="2015-04" db="EMBL/GenBank/DDBJ databases">
        <title>Lasius niger genome sequencing.</title>
        <authorList>
            <person name="Konorov E.A."/>
            <person name="Nikitin M.A."/>
            <person name="Kirill M.V."/>
            <person name="Chang P."/>
        </authorList>
    </citation>
    <scope>NUCLEOTIDE SEQUENCE [LARGE SCALE GENOMIC DNA]</scope>
    <source>
        <tissue evidence="8">Whole</tissue>
    </source>
</reference>
<sequence>MGGDAASVAYDALDQAIKAEADLLIIDTAGRLHNKNTLMEELAKMIRVIKKLDPEAPHSVLLTLDAVTGQNALDQVRIFRELVQVTGLIITKLDGTARGGIVAALASGDAPLPVHYVGFGEKLEDLRPFEAKLYAKGLVGLEDHADEISEPEEMPVSDKQAETDIQVLKTKADEAVAEEASNAESDSDKPAEASE</sequence>
<evidence type="ECO:0000256" key="4">
    <source>
        <dbReference type="ARBA" id="ARBA00023136"/>
    </source>
</evidence>
<dbReference type="Proteomes" id="UP000036403">
    <property type="component" value="Unassembled WGS sequence"/>
</dbReference>
<comment type="similarity">
    <text evidence="1">Belongs to the GTP-binding SRP family.</text>
</comment>
<dbReference type="SUPFAM" id="SSF52540">
    <property type="entry name" value="P-loop containing nucleoside triphosphate hydrolases"/>
    <property type="match status" value="1"/>
</dbReference>
<dbReference type="GO" id="GO:0005525">
    <property type="term" value="F:GTP binding"/>
    <property type="evidence" value="ECO:0007669"/>
    <property type="project" value="UniProtKB-KW"/>
</dbReference>
<organism evidence="8 9">
    <name type="scientific">Lasius niger</name>
    <name type="common">Black garden ant</name>
    <dbReference type="NCBI Taxonomy" id="67767"/>
    <lineage>
        <taxon>Eukaryota</taxon>
        <taxon>Metazoa</taxon>
        <taxon>Ecdysozoa</taxon>
        <taxon>Arthropoda</taxon>
        <taxon>Hexapoda</taxon>
        <taxon>Insecta</taxon>
        <taxon>Pterygota</taxon>
        <taxon>Neoptera</taxon>
        <taxon>Endopterygota</taxon>
        <taxon>Hymenoptera</taxon>
        <taxon>Apocrita</taxon>
        <taxon>Aculeata</taxon>
        <taxon>Formicoidea</taxon>
        <taxon>Formicidae</taxon>
        <taxon>Formicinae</taxon>
        <taxon>Lasius</taxon>
        <taxon>Lasius</taxon>
    </lineage>
</organism>
<dbReference type="InterPro" id="IPR027417">
    <property type="entry name" value="P-loop_NTPase"/>
</dbReference>
<evidence type="ECO:0000256" key="3">
    <source>
        <dbReference type="ARBA" id="ARBA00023134"/>
    </source>
</evidence>
<feature type="region of interest" description="Disordered" evidence="6">
    <location>
        <begin position="171"/>
        <end position="195"/>
    </location>
</feature>
<feature type="compositionally biased region" description="Basic and acidic residues" evidence="6">
    <location>
        <begin position="186"/>
        <end position="195"/>
    </location>
</feature>
<dbReference type="GO" id="GO:0051301">
    <property type="term" value="P:cell division"/>
    <property type="evidence" value="ECO:0007669"/>
    <property type="project" value="UniProtKB-KW"/>
</dbReference>
<dbReference type="GO" id="GO:0006614">
    <property type="term" value="P:SRP-dependent cotranslational protein targeting to membrane"/>
    <property type="evidence" value="ECO:0007669"/>
    <property type="project" value="InterPro"/>
</dbReference>
<dbReference type="Pfam" id="PF00448">
    <property type="entry name" value="SRP54"/>
    <property type="match status" value="1"/>
</dbReference>
<keyword evidence="2" id="KW-0547">Nucleotide-binding</keyword>
<evidence type="ECO:0000256" key="5">
    <source>
        <dbReference type="ARBA" id="ARBA00029433"/>
    </source>
</evidence>
<dbReference type="GO" id="GO:0005047">
    <property type="term" value="F:signal recognition particle binding"/>
    <property type="evidence" value="ECO:0007669"/>
    <property type="project" value="TreeGrafter"/>
</dbReference>
<dbReference type="AlphaFoldDB" id="A0A0J7MLU9"/>
<dbReference type="PROSITE" id="PS00300">
    <property type="entry name" value="SRP54"/>
    <property type="match status" value="1"/>
</dbReference>
<protein>
    <submittedName>
        <fullName evidence="8">Cell division protein</fullName>
    </submittedName>
</protein>